<dbReference type="Proteomes" id="UP000075666">
    <property type="component" value="Unassembled WGS sequence"/>
</dbReference>
<proteinExistence type="predicted"/>
<dbReference type="OrthoDB" id="2884376at2"/>
<reference evidence="1 2" key="1">
    <citation type="submission" date="2016-01" db="EMBL/GenBank/DDBJ databases">
        <title>Genome Sequences of Twelve Sporeforming Bacillus Species Isolated from Foods.</title>
        <authorList>
            <person name="Berendsen E.M."/>
            <person name="Wells-Bennik M.H."/>
            <person name="Krawcyk A.O."/>
            <person name="De Jong A."/>
            <person name="Holsappel S."/>
            <person name="Eijlander R.T."/>
            <person name="Kuipers O.P."/>
        </authorList>
    </citation>
    <scope>NUCLEOTIDE SEQUENCE [LARGE SCALE GENOMIC DNA]</scope>
    <source>
        <strain evidence="1 2">B4102</strain>
    </source>
</reference>
<sequence length="62" mass="7299">MTKMKPDFMDSPFFVDEPGNWHLKPGAPKEMQEEFERYMANLEDENVPGTIFGNHISYPYDE</sequence>
<gene>
    <name evidence="1" type="ORF">B4102_2716</name>
</gene>
<dbReference type="RefSeq" id="WP_066229192.1">
    <property type="nucleotide sequence ID" value="NZ_JBCMXV010000027.1"/>
</dbReference>
<dbReference type="PATRIC" id="fig|46224.3.peg.1951"/>
<dbReference type="STRING" id="46224.B4102_2716"/>
<name>A0A150L9I7_9BACI</name>
<dbReference type="EMBL" id="LQYN01000027">
    <property type="protein sequence ID" value="KYD08910.1"/>
    <property type="molecule type" value="Genomic_DNA"/>
</dbReference>
<accession>A0A150L9I7</accession>
<dbReference type="AlphaFoldDB" id="A0A150L9I7"/>
<keyword evidence="2" id="KW-1185">Reference proteome</keyword>
<protein>
    <submittedName>
        <fullName evidence="1">Uncharacterized protein</fullName>
    </submittedName>
</protein>
<evidence type="ECO:0000313" key="1">
    <source>
        <dbReference type="EMBL" id="KYD08910.1"/>
    </source>
</evidence>
<comment type="caution">
    <text evidence="1">The sequence shown here is derived from an EMBL/GenBank/DDBJ whole genome shotgun (WGS) entry which is preliminary data.</text>
</comment>
<organism evidence="1 2">
    <name type="scientific">Heyndrickxia sporothermodurans</name>
    <dbReference type="NCBI Taxonomy" id="46224"/>
    <lineage>
        <taxon>Bacteria</taxon>
        <taxon>Bacillati</taxon>
        <taxon>Bacillota</taxon>
        <taxon>Bacilli</taxon>
        <taxon>Bacillales</taxon>
        <taxon>Bacillaceae</taxon>
        <taxon>Heyndrickxia</taxon>
    </lineage>
</organism>
<evidence type="ECO:0000313" key="2">
    <source>
        <dbReference type="Proteomes" id="UP000075666"/>
    </source>
</evidence>